<keyword evidence="4" id="KW-0804">Transcription</keyword>
<dbReference type="EMBL" id="LTDL01000014">
    <property type="protein sequence ID" value="OAG31882.1"/>
    <property type="molecule type" value="Genomic_DNA"/>
</dbReference>
<dbReference type="GO" id="GO:0005669">
    <property type="term" value="C:transcription factor TFIID complex"/>
    <property type="evidence" value="ECO:0007669"/>
    <property type="project" value="InterPro"/>
</dbReference>
<keyword evidence="3" id="KW-0805">Transcription regulation</keyword>
<dbReference type="CDD" id="cd08047">
    <property type="entry name" value="TAF7"/>
    <property type="match status" value="1"/>
</dbReference>
<dbReference type="RefSeq" id="XP_067545483.1">
    <property type="nucleotide sequence ID" value="XM_067687775.1"/>
</dbReference>
<dbReference type="AlphaFoldDB" id="A0A177ELA7"/>
<dbReference type="STRING" id="1805483.A0A177ELA7"/>
<keyword evidence="8" id="KW-0648">Protein biosynthesis</keyword>
<protein>
    <submittedName>
        <fullName evidence="8">Transcription initiation factor TFIID subunit 7</fullName>
    </submittedName>
</protein>
<dbReference type="GeneID" id="93646707"/>
<feature type="region of interest" description="Disordered" evidence="6">
    <location>
        <begin position="176"/>
        <end position="195"/>
    </location>
</feature>
<dbReference type="GO" id="GO:0051123">
    <property type="term" value="P:RNA polymerase II preinitiation complex assembly"/>
    <property type="evidence" value="ECO:0007669"/>
    <property type="project" value="TreeGrafter"/>
</dbReference>
<evidence type="ECO:0000256" key="5">
    <source>
        <dbReference type="ARBA" id="ARBA00023242"/>
    </source>
</evidence>
<gene>
    <name evidence="8" type="ORF">NEDG_00357</name>
</gene>
<dbReference type="GO" id="GO:0016251">
    <property type="term" value="F:RNA polymerase II general transcription initiation factor activity"/>
    <property type="evidence" value="ECO:0007669"/>
    <property type="project" value="TreeGrafter"/>
</dbReference>
<evidence type="ECO:0000256" key="1">
    <source>
        <dbReference type="ARBA" id="ARBA00004123"/>
    </source>
</evidence>
<proteinExistence type="inferred from homology"/>
<evidence type="ECO:0000259" key="7">
    <source>
        <dbReference type="SMART" id="SM01370"/>
    </source>
</evidence>
<dbReference type="PANTHER" id="PTHR12228:SF0">
    <property type="entry name" value="TATA-BOX BINDING PROTEIN ASSOCIATED FACTOR 7"/>
    <property type="match status" value="1"/>
</dbReference>
<dbReference type="VEuPathDB" id="MicrosporidiaDB:NEDG_00357"/>
<dbReference type="OrthoDB" id="153872at2759"/>
<feature type="domain" description="TAFII55 protein conserved region" evidence="7">
    <location>
        <begin position="1"/>
        <end position="142"/>
    </location>
</feature>
<evidence type="ECO:0000256" key="6">
    <source>
        <dbReference type="SAM" id="MobiDB-lite"/>
    </source>
</evidence>
<keyword evidence="8" id="KW-0396">Initiation factor</keyword>
<organism evidence="8 9">
    <name type="scientific">Nematocida displodere</name>
    <dbReference type="NCBI Taxonomy" id="1805483"/>
    <lineage>
        <taxon>Eukaryota</taxon>
        <taxon>Fungi</taxon>
        <taxon>Fungi incertae sedis</taxon>
        <taxon>Microsporidia</taxon>
        <taxon>Nematocida</taxon>
    </lineage>
</organism>
<name>A0A177ELA7_9MICR</name>
<comment type="similarity">
    <text evidence="2">Belongs to the TAF7 family.</text>
</comment>
<evidence type="ECO:0000313" key="9">
    <source>
        <dbReference type="Proteomes" id="UP000185944"/>
    </source>
</evidence>
<keyword evidence="9" id="KW-1185">Reference proteome</keyword>
<dbReference type="SMART" id="SM01370">
    <property type="entry name" value="TAFII55_N"/>
    <property type="match status" value="1"/>
</dbReference>
<sequence length="249" mass="28393">MEEQFIIRPPESIADRINEDVKKGALSNIAIKMISSKEGILTYDGKTYTGCITDLPCIIESHKTLDNRQFIKIADIAKIFVFSDEASSLPAQAEEASLSGLTPPMKYVRSNRFRKRLTKAPIIEEIEKAVSRLLEKDKEAIRVDVQVMNKDENESEEDVSSLAAEIELNLLESEKTAQSLPEQAEEPNEELSEREEQLKELLIRLQEKKEHLNTIANPILQKRFQETITQLENEKDVLEQIIKDLSQTL</sequence>
<dbReference type="PANTHER" id="PTHR12228">
    <property type="entry name" value="TRANSCRIPTION INITIATION FACTOR TFIID 55 KD SUBUNIT-RELATED"/>
    <property type="match status" value="1"/>
</dbReference>
<comment type="subcellular location">
    <subcellularLocation>
        <location evidence="1">Nucleus</location>
    </subcellularLocation>
</comment>
<keyword evidence="5" id="KW-0539">Nucleus</keyword>
<dbReference type="InterPro" id="IPR006751">
    <property type="entry name" value="TAFII55_prot_cons_reg"/>
</dbReference>
<evidence type="ECO:0000313" key="8">
    <source>
        <dbReference type="EMBL" id="OAG31882.1"/>
    </source>
</evidence>
<comment type="caution">
    <text evidence="8">The sequence shown here is derived from an EMBL/GenBank/DDBJ whole genome shotgun (WGS) entry which is preliminary data.</text>
</comment>
<evidence type="ECO:0000256" key="2">
    <source>
        <dbReference type="ARBA" id="ARBA00009368"/>
    </source>
</evidence>
<evidence type="ECO:0000256" key="3">
    <source>
        <dbReference type="ARBA" id="ARBA00023015"/>
    </source>
</evidence>
<accession>A0A177ELA7</accession>
<evidence type="ECO:0000256" key="4">
    <source>
        <dbReference type="ARBA" id="ARBA00023163"/>
    </source>
</evidence>
<reference evidence="8 9" key="1">
    <citation type="submission" date="2016-02" db="EMBL/GenBank/DDBJ databases">
        <title>Discovery of a natural microsporidian pathogen with a broad tissue tropism in Caenorhabditis elegans.</title>
        <authorList>
            <person name="Luallen R.J."/>
            <person name="Reinke A.W."/>
            <person name="Tong L."/>
            <person name="Botts M.R."/>
            <person name="Felix M.-A."/>
            <person name="Troemel E.R."/>
        </authorList>
    </citation>
    <scope>NUCLEOTIDE SEQUENCE [LARGE SCALE GENOMIC DNA]</scope>
    <source>
        <strain evidence="8 9">JUm2807</strain>
    </source>
</reference>
<dbReference type="GO" id="GO:0003743">
    <property type="term" value="F:translation initiation factor activity"/>
    <property type="evidence" value="ECO:0007669"/>
    <property type="project" value="UniProtKB-KW"/>
</dbReference>
<dbReference type="InterPro" id="IPR037817">
    <property type="entry name" value="TAF7"/>
</dbReference>
<dbReference type="Pfam" id="PF04658">
    <property type="entry name" value="TAFII55_N"/>
    <property type="match status" value="1"/>
</dbReference>
<dbReference type="Proteomes" id="UP000185944">
    <property type="component" value="Unassembled WGS sequence"/>
</dbReference>
<feature type="compositionally biased region" description="Acidic residues" evidence="6">
    <location>
        <begin position="183"/>
        <end position="193"/>
    </location>
</feature>